<dbReference type="Pfam" id="PF01471">
    <property type="entry name" value="PG_binding_1"/>
    <property type="match status" value="1"/>
</dbReference>
<organism evidence="4 5">
    <name type="scientific">Streptomyces longisporoflavus</name>
    <dbReference type="NCBI Taxonomy" id="28044"/>
    <lineage>
        <taxon>Bacteria</taxon>
        <taxon>Bacillati</taxon>
        <taxon>Actinomycetota</taxon>
        <taxon>Actinomycetes</taxon>
        <taxon>Kitasatosporales</taxon>
        <taxon>Streptomycetaceae</taxon>
        <taxon>Streptomyces</taxon>
    </lineage>
</organism>
<protein>
    <submittedName>
        <fullName evidence="4">Peptidoglycan-binding protein</fullName>
    </submittedName>
</protein>
<feature type="compositionally biased region" description="Pro residues" evidence="1">
    <location>
        <begin position="206"/>
        <end position="218"/>
    </location>
</feature>
<accession>A0ABW7QKK3</accession>
<dbReference type="InterPro" id="IPR002477">
    <property type="entry name" value="Peptidoglycan-bd-like"/>
</dbReference>
<evidence type="ECO:0000259" key="3">
    <source>
        <dbReference type="Pfam" id="PF01471"/>
    </source>
</evidence>
<feature type="region of interest" description="Disordered" evidence="1">
    <location>
        <begin position="1"/>
        <end position="32"/>
    </location>
</feature>
<dbReference type="SUPFAM" id="SSF47090">
    <property type="entry name" value="PGBD-like"/>
    <property type="match status" value="1"/>
</dbReference>
<evidence type="ECO:0000313" key="4">
    <source>
        <dbReference type="EMBL" id="MFH8545485.1"/>
    </source>
</evidence>
<feature type="region of interest" description="Disordered" evidence="1">
    <location>
        <begin position="63"/>
        <end position="142"/>
    </location>
</feature>
<keyword evidence="2" id="KW-0472">Membrane</keyword>
<dbReference type="InterPro" id="IPR036365">
    <property type="entry name" value="PGBD-like_sf"/>
</dbReference>
<keyword evidence="5" id="KW-1185">Reference proteome</keyword>
<feature type="domain" description="Peptidoglycan binding-like" evidence="3">
    <location>
        <begin position="272"/>
        <end position="330"/>
    </location>
</feature>
<evidence type="ECO:0000256" key="1">
    <source>
        <dbReference type="SAM" id="MobiDB-lite"/>
    </source>
</evidence>
<evidence type="ECO:0000313" key="5">
    <source>
        <dbReference type="Proteomes" id="UP001610818"/>
    </source>
</evidence>
<dbReference type="RefSeq" id="WP_397710549.1">
    <property type="nucleotide sequence ID" value="NZ_JBIRGN010000002.1"/>
</dbReference>
<keyword evidence="2" id="KW-0812">Transmembrane</keyword>
<dbReference type="Proteomes" id="UP001610818">
    <property type="component" value="Unassembled WGS sequence"/>
</dbReference>
<feature type="compositionally biased region" description="Low complexity" evidence="1">
    <location>
        <begin position="193"/>
        <end position="205"/>
    </location>
</feature>
<proteinExistence type="predicted"/>
<feature type="region of interest" description="Disordered" evidence="1">
    <location>
        <begin position="170"/>
        <end position="277"/>
    </location>
</feature>
<reference evidence="4 5" key="1">
    <citation type="submission" date="2024-10" db="EMBL/GenBank/DDBJ databases">
        <title>The Natural Products Discovery Center: Release of the First 8490 Sequenced Strains for Exploring Actinobacteria Biosynthetic Diversity.</title>
        <authorList>
            <person name="Kalkreuter E."/>
            <person name="Kautsar S.A."/>
            <person name="Yang D."/>
            <person name="Bader C.D."/>
            <person name="Teijaro C.N."/>
            <person name="Fluegel L."/>
            <person name="Davis C.M."/>
            <person name="Simpson J.R."/>
            <person name="Lauterbach L."/>
            <person name="Steele A.D."/>
            <person name="Gui C."/>
            <person name="Meng S."/>
            <person name="Li G."/>
            <person name="Viehrig K."/>
            <person name="Ye F."/>
            <person name="Su P."/>
            <person name="Kiefer A.F."/>
            <person name="Nichols A."/>
            <person name="Cepeda A.J."/>
            <person name="Yan W."/>
            <person name="Fan B."/>
            <person name="Jiang Y."/>
            <person name="Adhikari A."/>
            <person name="Zheng C.-J."/>
            <person name="Schuster L."/>
            <person name="Cowan T.M."/>
            <person name="Smanski M.J."/>
            <person name="Chevrette M.G."/>
            <person name="De Carvalho L.P.S."/>
            <person name="Shen B."/>
        </authorList>
    </citation>
    <scope>NUCLEOTIDE SEQUENCE [LARGE SCALE GENOMIC DNA]</scope>
    <source>
        <strain evidence="4 5">NPDC017990</strain>
    </source>
</reference>
<comment type="caution">
    <text evidence="4">The sequence shown here is derived from an EMBL/GenBank/DDBJ whole genome shotgun (WGS) entry which is preliminary data.</text>
</comment>
<feature type="transmembrane region" description="Helical" evidence="2">
    <location>
        <begin position="149"/>
        <end position="171"/>
    </location>
</feature>
<dbReference type="EMBL" id="JBIRGQ010000002">
    <property type="protein sequence ID" value="MFH8545485.1"/>
    <property type="molecule type" value="Genomic_DNA"/>
</dbReference>
<sequence>MSSDGMRSSGAADGQRCPECGTAREQGSAPACGCTERVADAAREARSADAAAAEDFDPLRIRPYVTLPEPGPGDEAAAEPAAAAAHVLPPEAAAPPRSADVGLFAAGGTAQDGPSLSPPPRRHDRPYGDDPPYDGLPYDEEPEPRRVRIGLFAGVGAVAVITVAVLAAVLLPPDKPQRDDRALPEVPTRAVNAPSGTGTQTATASAPPPSTPASPSPDPSTSREASPTPSPSRSASDEARPTRPPSRSTARATESAKSDAPSSGTVLSQGDRGPEVVELQRRLQQLYLYMEEPDGTYDAPVADAVARYQFARGMREDERGVYGEETRAALEAETSEPRQHRPRR</sequence>
<name>A0ABW7QKK3_9ACTN</name>
<feature type="compositionally biased region" description="Low complexity" evidence="1">
    <location>
        <begin position="73"/>
        <end position="96"/>
    </location>
</feature>
<dbReference type="InterPro" id="IPR036366">
    <property type="entry name" value="PGBDSf"/>
</dbReference>
<keyword evidence="2" id="KW-1133">Transmembrane helix</keyword>
<evidence type="ECO:0000256" key="2">
    <source>
        <dbReference type="SAM" id="Phobius"/>
    </source>
</evidence>
<feature type="compositionally biased region" description="Low complexity" evidence="1">
    <location>
        <begin position="219"/>
        <end position="234"/>
    </location>
</feature>
<gene>
    <name evidence="4" type="ORF">ACH4F9_10865</name>
</gene>
<dbReference type="Gene3D" id="1.10.101.10">
    <property type="entry name" value="PGBD-like superfamily/PGBD"/>
    <property type="match status" value="1"/>
</dbReference>